<feature type="compositionally biased region" description="Polar residues" evidence="1">
    <location>
        <begin position="92"/>
        <end position="114"/>
    </location>
</feature>
<evidence type="ECO:0000259" key="2">
    <source>
        <dbReference type="Pfam" id="PF18803"/>
    </source>
</evidence>
<evidence type="ECO:0000313" key="4">
    <source>
        <dbReference type="Proteomes" id="UP000027195"/>
    </source>
</evidence>
<name>A0A067LQW2_BOTB1</name>
<dbReference type="InterPro" id="IPR040521">
    <property type="entry name" value="KDZ"/>
</dbReference>
<dbReference type="AlphaFoldDB" id="A0A067LQW2"/>
<dbReference type="HOGENOM" id="CLU_003703_12_1_1"/>
<keyword evidence="4" id="KW-1185">Reference proteome</keyword>
<dbReference type="OrthoDB" id="3192989at2759"/>
<dbReference type="Pfam" id="PF18758">
    <property type="entry name" value="KDZ"/>
    <property type="match status" value="1"/>
</dbReference>
<dbReference type="Proteomes" id="UP000027195">
    <property type="component" value="Unassembled WGS sequence"/>
</dbReference>
<dbReference type="Pfam" id="PF18803">
    <property type="entry name" value="CxC2"/>
    <property type="match status" value="1"/>
</dbReference>
<evidence type="ECO:0000256" key="1">
    <source>
        <dbReference type="SAM" id="MobiDB-lite"/>
    </source>
</evidence>
<evidence type="ECO:0000313" key="3">
    <source>
        <dbReference type="EMBL" id="KDQ05613.1"/>
    </source>
</evidence>
<protein>
    <recommendedName>
        <fullName evidence="2">CxC2-like cysteine cluster KDZ transposase-associated domain-containing protein</fullName>
    </recommendedName>
</protein>
<feature type="non-terminal residue" evidence="3">
    <location>
        <position position="398"/>
    </location>
</feature>
<dbReference type="STRING" id="930990.A0A067LQW2"/>
<feature type="region of interest" description="Disordered" evidence="1">
    <location>
        <begin position="91"/>
        <end position="118"/>
    </location>
</feature>
<reference evidence="4" key="1">
    <citation type="journal article" date="2014" name="Proc. Natl. Acad. Sci. U.S.A.">
        <title>Extensive sampling of basidiomycete genomes demonstrates inadequacy of the white-rot/brown-rot paradigm for wood decay fungi.</title>
        <authorList>
            <person name="Riley R."/>
            <person name="Salamov A.A."/>
            <person name="Brown D.W."/>
            <person name="Nagy L.G."/>
            <person name="Floudas D."/>
            <person name="Held B.W."/>
            <person name="Levasseur A."/>
            <person name="Lombard V."/>
            <person name="Morin E."/>
            <person name="Otillar R."/>
            <person name="Lindquist E.A."/>
            <person name="Sun H."/>
            <person name="LaButti K.M."/>
            <person name="Schmutz J."/>
            <person name="Jabbour D."/>
            <person name="Luo H."/>
            <person name="Baker S.E."/>
            <person name="Pisabarro A.G."/>
            <person name="Walton J.D."/>
            <person name="Blanchette R.A."/>
            <person name="Henrissat B."/>
            <person name="Martin F."/>
            <person name="Cullen D."/>
            <person name="Hibbett D.S."/>
            <person name="Grigoriev I.V."/>
        </authorList>
    </citation>
    <scope>NUCLEOTIDE SEQUENCE [LARGE SCALE GENOMIC DNA]</scope>
    <source>
        <strain evidence="4">FD-172 SS1</strain>
    </source>
</reference>
<dbReference type="EMBL" id="KL198224">
    <property type="protein sequence ID" value="KDQ05613.1"/>
    <property type="molecule type" value="Genomic_DNA"/>
</dbReference>
<gene>
    <name evidence="3" type="ORF">BOTBODRAFT_122487</name>
</gene>
<accession>A0A067LQW2</accession>
<feature type="domain" description="CxC2-like cysteine cluster KDZ transposase-associated" evidence="2">
    <location>
        <begin position="115"/>
        <end position="202"/>
    </location>
</feature>
<proteinExistence type="predicted"/>
<dbReference type="InParanoid" id="A0A067LQW2"/>
<organism evidence="3 4">
    <name type="scientific">Botryobasidium botryosum (strain FD-172 SS1)</name>
    <dbReference type="NCBI Taxonomy" id="930990"/>
    <lineage>
        <taxon>Eukaryota</taxon>
        <taxon>Fungi</taxon>
        <taxon>Dikarya</taxon>
        <taxon>Basidiomycota</taxon>
        <taxon>Agaricomycotina</taxon>
        <taxon>Agaricomycetes</taxon>
        <taxon>Cantharellales</taxon>
        <taxon>Botryobasidiaceae</taxon>
        <taxon>Botryobasidium</taxon>
    </lineage>
</organism>
<sequence>MRSIFLEELLSMEFDSRASQACSCNRSDSPSIYRCLDCNRTTVRCRHCTLDSHKQLSLHRVKKWEGDHFIPTTLFDLGHILYLGHDGDPCPQSDQTEPITQPSSTDPPAAYSNTPKKKRSAGEISVAHVHGIHPVRVQYCACVNGASHVCQLLRAGLVPGTPSRPETAYTIDVLEQFHTLNMESGTNMYNFHKSLVRRTNNVFRQDVPDRYAQFRVAMHFWRELQADLQSGRFLGLSEHLPKHMADSLAFVCPVCLQPGLNFFPSEDHSGPDYTHALFLAVDGNFRLQLKKKVCDEHDIHLHNGSAYFRNEEDYKKYLSEAKDYRQVRSRAPIKPTTCHSFEAGSIAQAGRYKNAVISGVVAVYCARHGFFRPDSIVDLTKGEKYMNSDYALAGALAG</sequence>
<dbReference type="InterPro" id="IPR041457">
    <property type="entry name" value="CxC2_KDZ-assoc"/>
</dbReference>